<organism evidence="1 2">
    <name type="scientific">Filobasidium floriforme</name>
    <dbReference type="NCBI Taxonomy" id="5210"/>
    <lineage>
        <taxon>Eukaryota</taxon>
        <taxon>Fungi</taxon>
        <taxon>Dikarya</taxon>
        <taxon>Basidiomycota</taxon>
        <taxon>Agaricomycotina</taxon>
        <taxon>Tremellomycetes</taxon>
        <taxon>Filobasidiales</taxon>
        <taxon>Filobasidiaceae</taxon>
        <taxon>Filobasidium</taxon>
    </lineage>
</organism>
<proteinExistence type="predicted"/>
<evidence type="ECO:0000313" key="1">
    <source>
        <dbReference type="EMBL" id="KAG7528295.1"/>
    </source>
</evidence>
<comment type="caution">
    <text evidence="1">The sequence shown here is derived from an EMBL/GenBank/DDBJ whole genome shotgun (WGS) entry which is preliminary data.</text>
</comment>
<accession>A0A8K0JF97</accession>
<sequence>MASHYEGPHFKQEYDQGYDAYGQPLGWYDSNGQLLSQSLEHSAASFQHIEDAISAEMQLPEQTVHPNFSQGFVIDSASNTGISTAPNTMISHYNPPIYTDNSGYQAQEQHPLQQNLIPAGITAHSEPGMDAGEMFQSGSQPMDYWYSHPSQSEYPLSMSSISPQQNMPETLFHPEPQAASFPGASFIDEQTHWSTMHSEPPEMSSHNSICPNPLDTYQHAQYQNIPPVSQAVLPTSRCVQLGVYTLDLPAETTDEKVQQLDILFWNLDARESRQRLKQALKIVRSPQDLLTFLEGIQAAVDKRTLCPAFGNGKNTFAFTCSDSHCRRVVLDTLRKEGLCNRHRQGSKGA</sequence>
<dbReference type="EMBL" id="JABELV010000192">
    <property type="protein sequence ID" value="KAG7528295.1"/>
    <property type="molecule type" value="Genomic_DNA"/>
</dbReference>
<dbReference type="Proteomes" id="UP000812966">
    <property type="component" value="Unassembled WGS sequence"/>
</dbReference>
<gene>
    <name evidence="1" type="ORF">FFLO_06258</name>
</gene>
<reference evidence="1" key="1">
    <citation type="submission" date="2020-04" db="EMBL/GenBank/DDBJ databases">
        <title>Analysis of mating type loci in Filobasidium floriforme.</title>
        <authorList>
            <person name="Nowrousian M."/>
        </authorList>
    </citation>
    <scope>NUCLEOTIDE SEQUENCE</scope>
    <source>
        <strain evidence="1">CBS 6242</strain>
    </source>
</reference>
<evidence type="ECO:0000313" key="2">
    <source>
        <dbReference type="Proteomes" id="UP000812966"/>
    </source>
</evidence>
<dbReference type="AlphaFoldDB" id="A0A8K0JF97"/>
<name>A0A8K0JF97_9TREE</name>
<protein>
    <submittedName>
        <fullName evidence="1">Uncharacterized protein</fullName>
    </submittedName>
</protein>
<keyword evidence="2" id="KW-1185">Reference proteome</keyword>